<evidence type="ECO:0000256" key="5">
    <source>
        <dbReference type="ARBA" id="ARBA00022553"/>
    </source>
</evidence>
<accession>A0A840Z146</accession>
<feature type="transmembrane region" description="Helical" evidence="12">
    <location>
        <begin position="436"/>
        <end position="455"/>
    </location>
</feature>
<evidence type="ECO:0000256" key="2">
    <source>
        <dbReference type="ARBA" id="ARBA00004141"/>
    </source>
</evidence>
<dbReference type="CDD" id="cd00130">
    <property type="entry name" value="PAS"/>
    <property type="match status" value="1"/>
</dbReference>
<keyword evidence="8 15" id="KW-0418">Kinase</keyword>
<comment type="caution">
    <text evidence="15">The sequence shown here is derived from an EMBL/GenBank/DDBJ whole genome shotgun (WGS) entry which is preliminary data.</text>
</comment>
<feature type="transmembrane region" description="Helical" evidence="12">
    <location>
        <begin position="6"/>
        <end position="28"/>
    </location>
</feature>
<dbReference type="FunFam" id="3.30.565.10:FF:000049">
    <property type="entry name" value="Two-component sensor histidine kinase"/>
    <property type="match status" value="1"/>
</dbReference>
<dbReference type="PRINTS" id="PR00344">
    <property type="entry name" value="BCTRLSENSOR"/>
</dbReference>
<dbReference type="Gene3D" id="3.30.450.20">
    <property type="entry name" value="PAS domain"/>
    <property type="match status" value="1"/>
</dbReference>
<dbReference type="PANTHER" id="PTHR43047">
    <property type="entry name" value="TWO-COMPONENT HISTIDINE PROTEIN KINASE"/>
    <property type="match status" value="1"/>
</dbReference>
<dbReference type="CDD" id="cd00156">
    <property type="entry name" value="REC"/>
    <property type="match status" value="1"/>
</dbReference>
<gene>
    <name evidence="15" type="ORF">FHR23_002440</name>
</gene>
<feature type="transmembrane region" description="Helical" evidence="12">
    <location>
        <begin position="321"/>
        <end position="341"/>
    </location>
</feature>
<dbReference type="SUPFAM" id="SSF52172">
    <property type="entry name" value="CheY-like"/>
    <property type="match status" value="1"/>
</dbReference>
<dbReference type="GO" id="GO:0022857">
    <property type="term" value="F:transmembrane transporter activity"/>
    <property type="evidence" value="ECO:0007669"/>
    <property type="project" value="InterPro"/>
</dbReference>
<feature type="transmembrane region" description="Helical" evidence="12">
    <location>
        <begin position="277"/>
        <end position="301"/>
    </location>
</feature>
<keyword evidence="9 12" id="KW-1133">Transmembrane helix</keyword>
<dbReference type="InterPro" id="IPR005467">
    <property type="entry name" value="His_kinase_dom"/>
</dbReference>
<dbReference type="InterPro" id="IPR036097">
    <property type="entry name" value="HisK_dim/P_sf"/>
</dbReference>
<feature type="transmembrane region" description="Helical" evidence="12">
    <location>
        <begin position="380"/>
        <end position="398"/>
    </location>
</feature>
<evidence type="ECO:0000256" key="6">
    <source>
        <dbReference type="ARBA" id="ARBA00022679"/>
    </source>
</evidence>
<dbReference type="AlphaFoldDB" id="A0A840Z146"/>
<dbReference type="Pfam" id="PF00512">
    <property type="entry name" value="HisKA"/>
    <property type="match status" value="1"/>
</dbReference>
<evidence type="ECO:0000256" key="11">
    <source>
        <dbReference type="PROSITE-ProRule" id="PRU00169"/>
    </source>
</evidence>
<feature type="transmembrane region" description="Helical" evidence="12">
    <location>
        <begin position="44"/>
        <end position="66"/>
    </location>
</feature>
<comment type="similarity">
    <text evidence="3">Belongs to the sodium:solute symporter (SSF) (TC 2.A.21) family.</text>
</comment>
<comment type="catalytic activity">
    <reaction evidence="1">
        <text>ATP + protein L-histidine = ADP + protein N-phospho-L-histidine.</text>
        <dbReference type="EC" id="2.7.13.3"/>
    </reaction>
</comment>
<feature type="domain" description="Response regulatory" evidence="14">
    <location>
        <begin position="1007"/>
        <end position="1119"/>
    </location>
</feature>
<dbReference type="PROSITE" id="PS50283">
    <property type="entry name" value="NA_SOLUT_SYMP_3"/>
    <property type="match status" value="1"/>
</dbReference>
<dbReference type="PROSITE" id="PS50110">
    <property type="entry name" value="RESPONSE_REGULATORY"/>
    <property type="match status" value="1"/>
</dbReference>
<dbReference type="EC" id="2.7.13.3" evidence="4"/>
<evidence type="ECO:0000313" key="15">
    <source>
        <dbReference type="EMBL" id="MBB5719499.1"/>
    </source>
</evidence>
<feature type="transmembrane region" description="Helical" evidence="12">
    <location>
        <begin position="404"/>
        <end position="424"/>
    </location>
</feature>
<dbReference type="SMART" id="SM00388">
    <property type="entry name" value="HisKA"/>
    <property type="match status" value="1"/>
</dbReference>
<feature type="transmembrane region" description="Helical" evidence="12">
    <location>
        <begin position="72"/>
        <end position="90"/>
    </location>
</feature>
<feature type="transmembrane region" description="Helical" evidence="12">
    <location>
        <begin position="481"/>
        <end position="500"/>
    </location>
</feature>
<dbReference type="SMART" id="SM00387">
    <property type="entry name" value="HATPase_c"/>
    <property type="match status" value="1"/>
</dbReference>
<dbReference type="GO" id="GO:0009927">
    <property type="term" value="F:histidine phosphotransfer kinase activity"/>
    <property type="evidence" value="ECO:0007669"/>
    <property type="project" value="TreeGrafter"/>
</dbReference>
<feature type="transmembrane region" description="Helical" evidence="12">
    <location>
        <begin position="187"/>
        <end position="212"/>
    </location>
</feature>
<sequence length="1121" mass="119266">MSPSIHSYAIIAVPLAFAASLFVFAAIVERHRRRFENSTWRRHAYALALGVYCTSWTYFGAVGTAATAGWDYLPIYIGPLILLVFAPGLLRRLVSVVQSEGATSISDFIGSRFGKSRGLAALVTVTAILGIIPYIALQLRSVGAAFATVGGARGIVAPMAIAAILFACFALLFGTRRYDAAARNEGLLYATALESLVKLLAFGSIGIFALWLLADAGPGLRSAAWGQFVHAFAPQGIGIGLVVVTGISMAAILCLPRQFYISVIEARGGSDLVNARWIFALYLLLMVLIVLPVTVAGLAILPAHVSPDLYVLALPLSHGSTSLTLLAFMGGVAAATGMVVVETIALGTMVSNDLVAPLLLRGTATSGRDFSNRLLTVRRGAMIAVIAVALLWAANVRADERLASIGQIAFAAMALIAPFLLIALRKPNNDALAAKLALTGGLLVWLYTLALPPVLPQRWLAGLSNTLIDPHHLFEIGHADALSHGVLWSLGITLLVYALVTARRVQPGIAVLPISAAQPGNIRDIRGLTEFTGRFVGHDTAVRAFADVDALAPLTPQDARRAERLIAGVVGAPSAHALIASAISGARFSYEDAARMLNASGQSLQFSKDLLAATLEHIDPGVSVVDGDLRLIAWNSRYLELFAYPPDMVRVGTPVADLIRFNAERGDCGPGEVDVHVERRVEHLRRGAAHSFERRRYDGRVLKIVGGPMPGGGYVTCFTDVTSEARAREALLRSRAELEDRVTARTAELTDANAKLADADREKTRFLAAASHDLLQPLHAARLFGTALRRGLDARSGDIADRLDQSIGAAEELLRTLLDISKLDSGGIQPEARPVSLPPLLTEIAGRFQPLAQEKGLALRIGPVSGNVHSDPALLRSVVQNFLSNAVRYTARGSILIGTRRRRRDGAWQVGISVVDTGRGIAEADQRRIFREFARIGGEEEVAGIGLGLAIVDRITRLIGGAVTLHSRTGRGSAFTIWLPLVADGEQVAISLREQPPGSSEEAMPHTVLVVDDDAAIVAATRTLLEQRGHRVFGCGGAGQALPLAKRCDVALVDFRLGEAEDGLSLIERLRAVNPSLRAALVTSESSSALHRRAEALAVPVLLKPVAGKVLEAFVAGHAVD</sequence>
<dbReference type="GO" id="GO:0000155">
    <property type="term" value="F:phosphorelay sensor kinase activity"/>
    <property type="evidence" value="ECO:0007669"/>
    <property type="project" value="InterPro"/>
</dbReference>
<dbReference type="InterPro" id="IPR001734">
    <property type="entry name" value="Na/solute_symporter"/>
</dbReference>
<keyword evidence="16" id="KW-1185">Reference proteome</keyword>
<feature type="transmembrane region" description="Helical" evidence="12">
    <location>
        <begin position="232"/>
        <end position="256"/>
    </location>
</feature>
<organism evidence="15 16">
    <name type="scientific">Stakelama sediminis</name>
    <dbReference type="NCBI Taxonomy" id="463200"/>
    <lineage>
        <taxon>Bacteria</taxon>
        <taxon>Pseudomonadati</taxon>
        <taxon>Pseudomonadota</taxon>
        <taxon>Alphaproteobacteria</taxon>
        <taxon>Sphingomonadales</taxon>
        <taxon>Sphingomonadaceae</taxon>
        <taxon>Stakelama</taxon>
    </lineage>
</organism>
<dbReference type="Gene3D" id="1.20.1730.10">
    <property type="entry name" value="Sodium/glucose cotransporter"/>
    <property type="match status" value="1"/>
</dbReference>
<evidence type="ECO:0000313" key="16">
    <source>
        <dbReference type="Proteomes" id="UP000554342"/>
    </source>
</evidence>
<dbReference type="InterPro" id="IPR003661">
    <property type="entry name" value="HisK_dim/P_dom"/>
</dbReference>
<dbReference type="PROSITE" id="PS50109">
    <property type="entry name" value="HIS_KIN"/>
    <property type="match status" value="1"/>
</dbReference>
<dbReference type="GO" id="GO:0005886">
    <property type="term" value="C:plasma membrane"/>
    <property type="evidence" value="ECO:0007669"/>
    <property type="project" value="TreeGrafter"/>
</dbReference>
<evidence type="ECO:0000256" key="8">
    <source>
        <dbReference type="ARBA" id="ARBA00022777"/>
    </source>
</evidence>
<dbReference type="SUPFAM" id="SSF47384">
    <property type="entry name" value="Homodimeric domain of signal transducing histidine kinase"/>
    <property type="match status" value="1"/>
</dbReference>
<dbReference type="CDD" id="cd00082">
    <property type="entry name" value="HisKA"/>
    <property type="match status" value="1"/>
</dbReference>
<evidence type="ECO:0000256" key="1">
    <source>
        <dbReference type="ARBA" id="ARBA00000085"/>
    </source>
</evidence>
<dbReference type="Gene3D" id="1.10.287.130">
    <property type="match status" value="1"/>
</dbReference>
<dbReference type="RefSeq" id="WP_184004279.1">
    <property type="nucleotide sequence ID" value="NZ_BAABIF010000001.1"/>
</dbReference>
<evidence type="ECO:0000256" key="3">
    <source>
        <dbReference type="ARBA" id="ARBA00006434"/>
    </source>
</evidence>
<dbReference type="InterPro" id="IPR011006">
    <property type="entry name" value="CheY-like_superfamily"/>
</dbReference>
<evidence type="ECO:0000259" key="13">
    <source>
        <dbReference type="PROSITE" id="PS50109"/>
    </source>
</evidence>
<feature type="transmembrane region" description="Helical" evidence="12">
    <location>
        <begin position="118"/>
        <end position="135"/>
    </location>
</feature>
<dbReference type="Pfam" id="PF00072">
    <property type="entry name" value="Response_reg"/>
    <property type="match status" value="1"/>
</dbReference>
<name>A0A840Z146_9SPHN</name>
<dbReference type="SUPFAM" id="SSF55874">
    <property type="entry name" value="ATPase domain of HSP90 chaperone/DNA topoisomerase II/histidine kinase"/>
    <property type="match status" value="1"/>
</dbReference>
<evidence type="ECO:0000256" key="10">
    <source>
        <dbReference type="ARBA" id="ARBA00023136"/>
    </source>
</evidence>
<protein>
    <recommendedName>
        <fullName evidence="4">histidine kinase</fullName>
        <ecNumber evidence="4">2.7.13.3</ecNumber>
    </recommendedName>
</protein>
<comment type="subcellular location">
    <subcellularLocation>
        <location evidence="2">Membrane</location>
        <topology evidence="2">Multi-pass membrane protein</topology>
    </subcellularLocation>
</comment>
<keyword evidence="10 12" id="KW-0472">Membrane</keyword>
<keyword evidence="5 11" id="KW-0597">Phosphoprotein</keyword>
<dbReference type="PANTHER" id="PTHR43047:SF9">
    <property type="entry name" value="HISTIDINE KINASE"/>
    <property type="match status" value="1"/>
</dbReference>
<dbReference type="InterPro" id="IPR004358">
    <property type="entry name" value="Sig_transdc_His_kin-like_C"/>
</dbReference>
<dbReference type="Gene3D" id="3.40.50.2300">
    <property type="match status" value="1"/>
</dbReference>
<dbReference type="Pfam" id="PF02518">
    <property type="entry name" value="HATPase_c"/>
    <property type="match status" value="1"/>
</dbReference>
<dbReference type="InterPro" id="IPR001789">
    <property type="entry name" value="Sig_transdc_resp-reg_receiver"/>
</dbReference>
<dbReference type="InterPro" id="IPR000014">
    <property type="entry name" value="PAS"/>
</dbReference>
<feature type="modified residue" description="4-aspartylphosphate" evidence="11">
    <location>
        <position position="1054"/>
    </location>
</feature>
<dbReference type="Proteomes" id="UP000554342">
    <property type="component" value="Unassembled WGS sequence"/>
</dbReference>
<dbReference type="Gene3D" id="3.30.565.10">
    <property type="entry name" value="Histidine kinase-like ATPase, C-terminal domain"/>
    <property type="match status" value="1"/>
</dbReference>
<keyword evidence="6" id="KW-0808">Transferase</keyword>
<dbReference type="InterPro" id="IPR035965">
    <property type="entry name" value="PAS-like_dom_sf"/>
</dbReference>
<dbReference type="InterPro" id="IPR038377">
    <property type="entry name" value="Na/Glc_symporter_sf"/>
</dbReference>
<evidence type="ECO:0000256" key="12">
    <source>
        <dbReference type="SAM" id="Phobius"/>
    </source>
</evidence>
<keyword evidence="7 12" id="KW-0812">Transmembrane</keyword>
<dbReference type="InterPro" id="IPR036890">
    <property type="entry name" value="HATPase_C_sf"/>
</dbReference>
<dbReference type="SUPFAM" id="SSF55785">
    <property type="entry name" value="PYP-like sensor domain (PAS domain)"/>
    <property type="match status" value="1"/>
</dbReference>
<evidence type="ECO:0000256" key="9">
    <source>
        <dbReference type="ARBA" id="ARBA00022989"/>
    </source>
</evidence>
<reference evidence="15 16" key="1">
    <citation type="submission" date="2020-08" db="EMBL/GenBank/DDBJ databases">
        <title>Genomic Encyclopedia of Type Strains, Phase IV (KMG-IV): sequencing the most valuable type-strain genomes for metagenomic binning, comparative biology and taxonomic classification.</title>
        <authorList>
            <person name="Goeker M."/>
        </authorList>
    </citation>
    <scope>NUCLEOTIDE SEQUENCE [LARGE SCALE GENOMIC DNA]</scope>
    <source>
        <strain evidence="15 16">DSM 27203</strain>
    </source>
</reference>
<dbReference type="EMBL" id="JACIJI010000004">
    <property type="protein sequence ID" value="MBB5719499.1"/>
    <property type="molecule type" value="Genomic_DNA"/>
</dbReference>
<dbReference type="InterPro" id="IPR003594">
    <property type="entry name" value="HATPase_dom"/>
</dbReference>
<evidence type="ECO:0000259" key="14">
    <source>
        <dbReference type="PROSITE" id="PS50110"/>
    </source>
</evidence>
<feature type="transmembrane region" description="Helical" evidence="12">
    <location>
        <begin position="155"/>
        <end position="175"/>
    </location>
</feature>
<evidence type="ECO:0000256" key="4">
    <source>
        <dbReference type="ARBA" id="ARBA00012438"/>
    </source>
</evidence>
<dbReference type="Pfam" id="PF12860">
    <property type="entry name" value="PAS_7"/>
    <property type="match status" value="1"/>
</dbReference>
<evidence type="ECO:0000256" key="7">
    <source>
        <dbReference type="ARBA" id="ARBA00022692"/>
    </source>
</evidence>
<dbReference type="SMART" id="SM00448">
    <property type="entry name" value="REC"/>
    <property type="match status" value="1"/>
</dbReference>
<feature type="domain" description="Histidine kinase" evidence="13">
    <location>
        <begin position="769"/>
        <end position="983"/>
    </location>
</feature>
<proteinExistence type="inferred from homology"/>